<dbReference type="InterPro" id="IPR017978">
    <property type="entry name" value="GPCR_3_C"/>
</dbReference>
<evidence type="ECO:0000256" key="5">
    <source>
        <dbReference type="ARBA" id="ARBA00022989"/>
    </source>
</evidence>
<dbReference type="InterPro" id="IPR009030">
    <property type="entry name" value="Growth_fac_rcpt_cys_sf"/>
</dbReference>
<evidence type="ECO:0000256" key="1">
    <source>
        <dbReference type="ARBA" id="ARBA00004651"/>
    </source>
</evidence>
<feature type="transmembrane region" description="Helical" evidence="13">
    <location>
        <begin position="883"/>
        <end position="905"/>
    </location>
</feature>
<evidence type="ECO:0000313" key="15">
    <source>
        <dbReference type="EMBL" id="CAH2252068.1"/>
    </source>
</evidence>
<keyword evidence="5 13" id="KW-1133">Transmembrane helix</keyword>
<dbReference type="PRINTS" id="PR00248">
    <property type="entry name" value="GPCRMGR"/>
</dbReference>
<evidence type="ECO:0000256" key="8">
    <source>
        <dbReference type="ARBA" id="ARBA00023170"/>
    </source>
</evidence>
<dbReference type="PANTHER" id="PTHR24061">
    <property type="entry name" value="CALCIUM-SENSING RECEPTOR-RELATED"/>
    <property type="match status" value="1"/>
</dbReference>
<feature type="transmembrane region" description="Helical" evidence="13">
    <location>
        <begin position="1595"/>
        <end position="1620"/>
    </location>
</feature>
<keyword evidence="7 13" id="KW-0472">Membrane</keyword>
<sequence>MLEFKNMPGILKKLIMDITYLHMPAGPAGLPLPPVPSAIAVLRIYPDLVDLPQFPPALEDLPAPGTPPKSPEYTQSVITTPPALTDTPSLPTGIIDTPEKIIMHQRLLIYILSTCYFWTYALSCDIRELPAARLPGDIMIGGIFPIHEGVANLLNHSYTDDFICTRIGIERMIEALAMIYTIEKINNLTLLPGITLGYEIYDSCADVLKATQATMRLIPETANINSSCSNTEIIPTVKAVIGEEFSEMSIAVSRILSIHFIPQISPASTASVLSDKVKFPFFLRTVPSDTHQIQAIAKLIKAFDWDWVGIISSDDDYGHSALSFLNTYLKKERICIAFSKSVPSYVDHPSLQNYLDDILNEISTCSANVVVVFAKGPIVRKLFEKAIRRKIFRTWIAGDIWINSKEVSSVENIEKVGTILGFNAKVGQIRGFTEYLENLQPPDHGASNTFLEEYKDIRFGCTDEYRKYLECINSSSVNCGYYHPEMQKSPLACSVDNVSMANDDYLVRNAEWSTVYSTALAVTAIAQALENIMCKNVTCEKDLEVSPHQLLTELKKITFYYNSEPYKFDESGNINSGYDLMHWHTKNSSTQYRIIGKYDIQNSIIDIKKHLILWHTGDNMVPFSKCSKPCSPGYSKKHSLISCCYECVLCTEGYYTPAVDMNECLKCPPNKWSNNGSSQCNERKIEYFYWENTFAVTLMTFALFGSLLVLIAALLFIKYKDTPAVRAAGGNYSYLMIISLLFSLASIWLFIGEPSNTICQFRQPLYGISFTLCVSCILIKSLRIILAFEFANKLVNITKLTYKPIVIITVLSGLQICNCILWLALKRPFYKEMYTIPHLIVLQCDEGSYIPFGIMLGYIGCLALTCFILAYKGRKLPEKYNEARSIAFSMFIYMFVWIIFIPVYMNTSGMYLSAVQIVAILASVYGVISCHLLPACYIILFKRKRNNSQAYPRETRLGVTLLDGADQDTQAKRASVHFKRAPRPHHRVPPPADGPRELAPENTGKMMKCDQLMQSHGSHEDFNCTGHNLLTKVIFFTYGMPQSTEELEDCIPMIPLLLRNVIKSYAMIYSIEEINNSSLLPGLKLGYAIYDSCSDVSKAIQSTIKLIPELNLLNKPPDCRTKVQHSVKAIIGEMNSEISIAISRILSLHSIPQISPASSAPNFSDKLRFPSFLRTVPSDTFQTQAIAKIIRKFGWNWVGIIASDDAYGYSALDLLNTFFKEEGICLAFTKTIPPNAEHPLMQIEIHSIIQELKNCSANVVVIFASGLSVIKIFNESIRLNISRIWIASDIWSMSREVANIPNIDKVGTILGLNFHARIISGFKDYLQNLHPSGDGEKNLIHEEYKNYRFGCTKEYSEYLECINKSLGYCFTSNSITHKSPLTCKNDDNIMLANDDYLVQNIEWSTTFSTSLARFTTGGSEPRSRLGLVSEIQNVKFHYDAKMFSFDKQGDFDNGYDIINWHTHNRKTEFKTLGYYDVVSSTFALNESLIFWNSKNNKIPASNCSKSCPPGYYKKHAFINCCYECIPCPEGYFSPNTVLLLHAMSHGEQCLKVPRPTGKFPDMDRCRPCFLTQWSYNGSSECKDKKIEYFQWENPFAIVLMVFAIVGVLFIFVSGCLFIIHSDNPAVKAAGRSYTNLISMALLFSLGSVFFFIGKPSDIICQIRQPLFGISFSLCVSCILNKSLQIFLACESVKGWKKNSIVAYQSVLIIGALVSIQISICILWTILGKPFYKQIYTIPQLIAQQCNVGSYVFFGIMLGYIGFLALTCLILAYKGRKVPVRHKEAKGITFSMLIYMFVWIIFIPIYLNTSGMYLPAVQIVAILASVYGVIFCQILPIFHRKTRNSCLCLDFRGSFHSHAFHRTSLIALFWYHAGKDPAGYAFVKSYLVSSLRKGDRLEEKLMEFFWNIKCHLVGYCPIGMPALEGFGGADRLVEFDIRTILNKEMAVNAFAMMYSIEEINNSTLLPGIKLGYAIYDSCSDVSKAIQSTIKLFPELNSLYNPPKCSSEIMPTVKAVVGEMNSEISIAISRILSLHSIPQFLMSWGTARQSVGSRQWMLDSLSRSPTTLAGIPGGGACCPKVSHLRIMACANQMGQAPCSRSPTAYNDSQCKVSNLREGWHSRYPEDSPREPLVNEIKKVKFPFFGHMFKFDKTGDFVNDYEIINCLIMWNTENNTNGICLAPTPERAPRRVNEETDSIFKPNGTDDHTSRLKQYRARPCNQGTMRQPSTVVYICKCEVSRSVCPGPKRRLLFTKSWYPQRTHLADMDRCIPCGYNQWSSNGSSRCKDREIEFFNWKDPFAITLVAFATFGCILVLATVYFYIKDLNNSAVKATGRKYNYLIIISLLFSLSSTYLFIGNPSNVVCQIRQPLYGISFTVCVSSLLIKSLMYNLPYKPIKTVKYTLINKPPIIIGALTIIQIVICIIWLTTKRPFQTTIYSIPEILVLQCDEGSYIFFSIMLAYIGLISLVCFILAYKKKKLPEKRYNARGISFTMLSYMFVWVIFIPIYMNTSGMYLPAVEVVAIIASVYGVIFCCLLPECHSILIRNNQRENTQEPRLSVLQTNLDLSALNANAMICEVNYSIQERKESTNGIILLRRRRRSI</sequence>
<keyword evidence="4" id="KW-0732">Signal</keyword>
<evidence type="ECO:0000313" key="16">
    <source>
        <dbReference type="Proteomes" id="UP001295444"/>
    </source>
</evidence>
<evidence type="ECO:0000256" key="10">
    <source>
        <dbReference type="ARBA" id="ARBA00023224"/>
    </source>
</evidence>
<comment type="subcellular location">
    <subcellularLocation>
        <location evidence="1">Cell membrane</location>
        <topology evidence="1">Multi-pass membrane protein</topology>
    </subcellularLocation>
</comment>
<dbReference type="InterPro" id="IPR011500">
    <property type="entry name" value="GPCR_3_9-Cys_dom"/>
</dbReference>
<feature type="transmembrane region" description="Helical" evidence="13">
    <location>
        <begin position="1747"/>
        <end position="1772"/>
    </location>
</feature>
<evidence type="ECO:0000256" key="6">
    <source>
        <dbReference type="ARBA" id="ARBA00023040"/>
    </source>
</evidence>
<evidence type="ECO:0000256" key="2">
    <source>
        <dbReference type="ARBA" id="ARBA00022475"/>
    </source>
</evidence>
<keyword evidence="6" id="KW-0297">G-protein coupled receptor</keyword>
<keyword evidence="10" id="KW-0807">Transducer</keyword>
<feature type="transmembrane region" description="Helical" evidence="13">
    <location>
        <begin position="2366"/>
        <end position="2386"/>
    </location>
</feature>
<feature type="domain" description="G-protein coupled receptors family 3 profile" evidence="14">
    <location>
        <begin position="694"/>
        <end position="955"/>
    </location>
</feature>
<feature type="region of interest" description="Disordered" evidence="12">
    <location>
        <begin position="977"/>
        <end position="996"/>
    </location>
</feature>
<evidence type="ECO:0000256" key="12">
    <source>
        <dbReference type="SAM" id="MobiDB-lite"/>
    </source>
</evidence>
<evidence type="ECO:0000256" key="3">
    <source>
        <dbReference type="ARBA" id="ARBA00022692"/>
    </source>
</evidence>
<dbReference type="FunFam" id="2.10.50.30:FF:000004">
    <property type="entry name" value="Taste receptor type 1 member 3-like protein"/>
    <property type="match status" value="2"/>
</dbReference>
<dbReference type="SMART" id="SM01411">
    <property type="entry name" value="Ephrin_rec_like"/>
    <property type="match status" value="2"/>
</dbReference>
<protein>
    <submittedName>
        <fullName evidence="15">G- coupled receptor family C group 6 member A-like</fullName>
    </submittedName>
</protein>
<dbReference type="SUPFAM" id="SSF57184">
    <property type="entry name" value="Growth factor receptor domain"/>
    <property type="match status" value="1"/>
</dbReference>
<keyword evidence="3 13" id="KW-0812">Transmembrane</keyword>
<keyword evidence="2" id="KW-1003">Cell membrane</keyword>
<evidence type="ECO:0000259" key="14">
    <source>
        <dbReference type="PROSITE" id="PS50259"/>
    </source>
</evidence>
<dbReference type="Gene3D" id="2.10.50.30">
    <property type="entry name" value="GPCR, family 3, nine cysteines domain"/>
    <property type="match status" value="2"/>
</dbReference>
<feature type="transmembrane region" description="Helical" evidence="13">
    <location>
        <begin position="917"/>
        <end position="940"/>
    </location>
</feature>
<feature type="transmembrane region" description="Helical" evidence="13">
    <location>
        <begin position="2484"/>
        <end position="2506"/>
    </location>
</feature>
<dbReference type="FunFam" id="3.40.50.2300:FF:000016">
    <property type="entry name" value="Taste 1 receptor member 2"/>
    <property type="match status" value="2"/>
</dbReference>
<keyword evidence="9" id="KW-0325">Glycoprotein</keyword>
<dbReference type="PRINTS" id="PR00592">
    <property type="entry name" value="CASENSINGR"/>
</dbReference>
<evidence type="ECO:0000256" key="4">
    <source>
        <dbReference type="ARBA" id="ARBA00022729"/>
    </source>
</evidence>
<evidence type="ECO:0000256" key="7">
    <source>
        <dbReference type="ARBA" id="ARBA00023136"/>
    </source>
</evidence>
<dbReference type="InterPro" id="IPR028082">
    <property type="entry name" value="Peripla_BP_I"/>
</dbReference>
<dbReference type="InterPro" id="IPR017979">
    <property type="entry name" value="GPCR_3_CS"/>
</dbReference>
<dbReference type="PROSITE" id="PS50259">
    <property type="entry name" value="G_PROTEIN_RECEP_F3_4"/>
    <property type="match status" value="3"/>
</dbReference>
<feature type="transmembrane region" description="Helical" evidence="13">
    <location>
        <begin position="2335"/>
        <end position="2354"/>
    </location>
</feature>
<evidence type="ECO:0000256" key="9">
    <source>
        <dbReference type="ARBA" id="ARBA00023180"/>
    </source>
</evidence>
<keyword evidence="16" id="KW-1185">Reference proteome</keyword>
<feature type="transmembrane region" description="Helical" evidence="13">
    <location>
        <begin position="1665"/>
        <end position="1688"/>
    </location>
</feature>
<dbReference type="InterPro" id="IPR000068">
    <property type="entry name" value="GPCR_3_Ca_sens_rcpt-rel"/>
</dbReference>
<dbReference type="EMBL" id="OW240913">
    <property type="protein sequence ID" value="CAH2252068.1"/>
    <property type="molecule type" value="Genomic_DNA"/>
</dbReference>
<evidence type="ECO:0000256" key="11">
    <source>
        <dbReference type="ARBA" id="ARBA00038492"/>
    </source>
</evidence>
<dbReference type="GO" id="GO:0050909">
    <property type="term" value="P:sensory perception of taste"/>
    <property type="evidence" value="ECO:0007669"/>
    <property type="project" value="UniProtKB-ARBA"/>
</dbReference>
<feature type="transmembrane region" description="Helical" evidence="13">
    <location>
        <begin position="2450"/>
        <end position="2472"/>
    </location>
</feature>
<feature type="transmembrane region" description="Helical" evidence="13">
    <location>
        <begin position="805"/>
        <end position="825"/>
    </location>
</feature>
<feature type="transmembrane region" description="Helical" evidence="13">
    <location>
        <begin position="1632"/>
        <end position="1653"/>
    </location>
</feature>
<dbReference type="Proteomes" id="UP001295444">
    <property type="component" value="Chromosome 02"/>
</dbReference>
<feature type="transmembrane region" description="Helical" evidence="13">
    <location>
        <begin position="694"/>
        <end position="717"/>
    </location>
</feature>
<dbReference type="PROSITE" id="PS00980">
    <property type="entry name" value="G_PROTEIN_RECEP_F3_2"/>
    <property type="match status" value="1"/>
</dbReference>
<organism evidence="15 16">
    <name type="scientific">Pelobates cultripes</name>
    <name type="common">Western spadefoot toad</name>
    <dbReference type="NCBI Taxonomy" id="61616"/>
    <lineage>
        <taxon>Eukaryota</taxon>
        <taxon>Metazoa</taxon>
        <taxon>Chordata</taxon>
        <taxon>Craniata</taxon>
        <taxon>Vertebrata</taxon>
        <taxon>Euteleostomi</taxon>
        <taxon>Amphibia</taxon>
        <taxon>Batrachia</taxon>
        <taxon>Anura</taxon>
        <taxon>Pelobatoidea</taxon>
        <taxon>Pelobatidae</taxon>
        <taxon>Pelobates</taxon>
    </lineage>
</organism>
<keyword evidence="8 15" id="KW-0675">Receptor</keyword>
<feature type="transmembrane region" description="Helical" evidence="13">
    <location>
        <begin position="729"/>
        <end position="751"/>
    </location>
</feature>
<dbReference type="Pfam" id="PF07562">
    <property type="entry name" value="NCD3G"/>
    <property type="match status" value="1"/>
</dbReference>
<feature type="transmembrane region" description="Helical" evidence="13">
    <location>
        <begin position="2297"/>
        <end position="2320"/>
    </location>
</feature>
<evidence type="ECO:0000256" key="13">
    <source>
        <dbReference type="SAM" id="Phobius"/>
    </source>
</evidence>
<feature type="transmembrane region" description="Helical" evidence="13">
    <location>
        <begin position="1818"/>
        <end position="1837"/>
    </location>
</feature>
<accession>A0AAD1RF81</accession>
<dbReference type="GO" id="GO:0005886">
    <property type="term" value="C:plasma membrane"/>
    <property type="evidence" value="ECO:0007669"/>
    <property type="project" value="UniProtKB-SubCell"/>
</dbReference>
<dbReference type="GO" id="GO:0004930">
    <property type="term" value="F:G protein-coupled receptor activity"/>
    <property type="evidence" value="ECO:0007669"/>
    <property type="project" value="UniProtKB-KW"/>
</dbReference>
<feature type="compositionally biased region" description="Basic residues" evidence="12">
    <location>
        <begin position="977"/>
        <end position="988"/>
    </location>
</feature>
<feature type="transmembrane region" description="Helical" evidence="13">
    <location>
        <begin position="849"/>
        <end position="871"/>
    </location>
</feature>
<feature type="domain" description="G-protein coupled receptors family 3 profile" evidence="14">
    <location>
        <begin position="1595"/>
        <end position="1835"/>
    </location>
</feature>
<dbReference type="PANTHER" id="PTHR24061:SF550">
    <property type="entry name" value="G-PROTEIN COUPLED RECEPTOR FAMILY C GROUP 6 MEMBER A-LIKE"/>
    <property type="match status" value="1"/>
</dbReference>
<dbReference type="Gene3D" id="3.40.50.2300">
    <property type="match status" value="5"/>
</dbReference>
<dbReference type="InterPro" id="IPR000337">
    <property type="entry name" value="GPCR_3"/>
</dbReference>
<gene>
    <name evidence="15" type="ORF">PECUL_23A035235</name>
</gene>
<feature type="transmembrane region" description="Helical" evidence="13">
    <location>
        <begin position="763"/>
        <end position="785"/>
    </location>
</feature>
<feature type="transmembrane region" description="Helical" evidence="13">
    <location>
        <begin position="1700"/>
        <end position="1726"/>
    </location>
</feature>
<dbReference type="Pfam" id="PF00003">
    <property type="entry name" value="7tm_3"/>
    <property type="match status" value="3"/>
</dbReference>
<dbReference type="InterPro" id="IPR001828">
    <property type="entry name" value="ANF_lig-bd_rcpt"/>
</dbReference>
<proteinExistence type="inferred from homology"/>
<dbReference type="InterPro" id="IPR038550">
    <property type="entry name" value="GPCR_3_9-Cys_sf"/>
</dbReference>
<name>A0AAD1RF81_PELCU</name>
<feature type="domain" description="G-protein coupled receptors family 3 profile" evidence="14">
    <location>
        <begin position="2297"/>
        <end position="2556"/>
    </location>
</feature>
<feature type="transmembrane region" description="Helical" evidence="13">
    <location>
        <begin position="2512"/>
        <end position="2534"/>
    </location>
</feature>
<feature type="transmembrane region" description="Helical" evidence="13">
    <location>
        <begin position="1784"/>
        <end position="1806"/>
    </location>
</feature>
<feature type="transmembrane region" description="Helical" evidence="13">
    <location>
        <begin position="2407"/>
        <end position="2426"/>
    </location>
</feature>
<comment type="similarity">
    <text evidence="11">Belongs to the G-protein coupled receptor 3 family. TAS1R subfamily.</text>
</comment>
<dbReference type="SUPFAM" id="SSF53822">
    <property type="entry name" value="Periplasmic binding protein-like I"/>
    <property type="match status" value="3"/>
</dbReference>
<dbReference type="Pfam" id="PF01094">
    <property type="entry name" value="ANF_receptor"/>
    <property type="match status" value="3"/>
</dbReference>
<reference evidence="15" key="1">
    <citation type="submission" date="2022-03" db="EMBL/GenBank/DDBJ databases">
        <authorList>
            <person name="Alioto T."/>
            <person name="Alioto T."/>
            <person name="Gomez Garrido J."/>
        </authorList>
    </citation>
    <scope>NUCLEOTIDE SEQUENCE</scope>
</reference>